<evidence type="ECO:0000313" key="8">
    <source>
        <dbReference type="Proteomes" id="UP000269352"/>
    </source>
</evidence>
<evidence type="ECO:0000256" key="1">
    <source>
        <dbReference type="ARBA" id="ARBA00022553"/>
    </source>
</evidence>
<dbReference type="GO" id="GO:0016787">
    <property type="term" value="F:hydrolase activity"/>
    <property type="evidence" value="ECO:0007669"/>
    <property type="project" value="UniProtKB-KW"/>
</dbReference>
<keyword evidence="8" id="KW-1185">Reference proteome</keyword>
<organism evidence="7 8">
    <name type="scientific">Termititenax aidoneus</name>
    <dbReference type="NCBI Taxonomy" id="2218524"/>
    <lineage>
        <taxon>Bacteria</taxon>
        <taxon>Bacillati</taxon>
        <taxon>Candidatus Margulisiibacteriota</taxon>
        <taxon>Candidatus Termititenacia</taxon>
        <taxon>Candidatus Termititenacales</taxon>
        <taxon>Candidatus Termititenacaceae</taxon>
        <taxon>Candidatus Termititenax</taxon>
    </lineage>
</organism>
<dbReference type="InterPro" id="IPR051813">
    <property type="entry name" value="HepT_RNase_toxin"/>
</dbReference>
<dbReference type="GO" id="GO:0004540">
    <property type="term" value="F:RNA nuclease activity"/>
    <property type="evidence" value="ECO:0007669"/>
    <property type="project" value="InterPro"/>
</dbReference>
<dbReference type="PANTHER" id="PTHR34139:SF1">
    <property type="entry name" value="RNASE MJ1380-RELATED"/>
    <property type="match status" value="1"/>
</dbReference>
<keyword evidence="1" id="KW-0597">Phosphoprotein</keyword>
<protein>
    <submittedName>
        <fullName evidence="7">Protein DUF86</fullName>
    </submittedName>
</protein>
<keyword evidence="5" id="KW-0378">Hydrolase</keyword>
<evidence type="ECO:0000313" key="7">
    <source>
        <dbReference type="EMBL" id="GBR73028.1"/>
    </source>
</evidence>
<comment type="caution">
    <text evidence="7">The sequence shown here is derived from an EMBL/GenBank/DDBJ whole genome shotgun (WGS) entry which is preliminary data.</text>
</comment>
<dbReference type="PANTHER" id="PTHR34139">
    <property type="entry name" value="UPF0331 PROTEIN MJ0127"/>
    <property type="match status" value="1"/>
</dbReference>
<comment type="similarity">
    <text evidence="6">Belongs to the HepT RNase toxin family.</text>
</comment>
<reference evidence="7 8" key="1">
    <citation type="journal article" date="2019" name="ISME J.">
        <title>Genome analyses of uncultured TG2/ZB3 bacteria in 'Margulisbacteria' specifically attached to ectosymbiotic spirochetes of protists in the termite gut.</title>
        <authorList>
            <person name="Utami Y.D."/>
            <person name="Kuwahara H."/>
            <person name="Igai K."/>
            <person name="Murakami T."/>
            <person name="Sugaya K."/>
            <person name="Morikawa T."/>
            <person name="Nagura Y."/>
            <person name="Yuki M."/>
            <person name="Deevong P."/>
            <person name="Inoue T."/>
            <person name="Kihara K."/>
            <person name="Lo N."/>
            <person name="Yamada A."/>
            <person name="Ohkuma M."/>
            <person name="Hongoh Y."/>
        </authorList>
    </citation>
    <scope>NUCLEOTIDE SEQUENCE [LARGE SCALE GENOMIC DNA]</scope>
    <source>
        <strain evidence="7">NkOx7-01</strain>
    </source>
</reference>
<dbReference type="InterPro" id="IPR037038">
    <property type="entry name" value="HepT-like_sf"/>
</dbReference>
<dbReference type="Proteomes" id="UP000269352">
    <property type="component" value="Unassembled WGS sequence"/>
</dbReference>
<evidence type="ECO:0000256" key="3">
    <source>
        <dbReference type="ARBA" id="ARBA00022722"/>
    </source>
</evidence>
<dbReference type="AlphaFoldDB" id="A0A388T9W3"/>
<name>A0A388T9W3_TERA1</name>
<dbReference type="Pfam" id="PF01934">
    <property type="entry name" value="HepT-like"/>
    <property type="match status" value="1"/>
</dbReference>
<proteinExistence type="inferred from homology"/>
<evidence type="ECO:0000256" key="6">
    <source>
        <dbReference type="ARBA" id="ARBA00024207"/>
    </source>
</evidence>
<dbReference type="InterPro" id="IPR008201">
    <property type="entry name" value="HepT-like"/>
</dbReference>
<keyword evidence="4" id="KW-0547">Nucleotide-binding</keyword>
<dbReference type="Gene3D" id="1.20.120.580">
    <property type="entry name" value="bsu32300-like"/>
    <property type="match status" value="1"/>
</dbReference>
<evidence type="ECO:0000256" key="2">
    <source>
        <dbReference type="ARBA" id="ARBA00022649"/>
    </source>
</evidence>
<dbReference type="GO" id="GO:0000166">
    <property type="term" value="F:nucleotide binding"/>
    <property type="evidence" value="ECO:0007669"/>
    <property type="project" value="UniProtKB-KW"/>
</dbReference>
<dbReference type="EMBL" id="BGZN01000005">
    <property type="protein sequence ID" value="GBR73028.1"/>
    <property type="molecule type" value="Genomic_DNA"/>
</dbReference>
<sequence>MNNSKDASLLKHILKHCEAIIAAQKRFGQDFEVFAKDTDYFNSVCMSLLQIGELANHLSAEFRTKHNVLSWPEIIGLRNVVVHGYGQLDAAIVWATLNEDVPKLLQYCAKLLFSSE</sequence>
<accession>A0A388T9W3</accession>
<keyword evidence="3" id="KW-0540">Nuclease</keyword>
<evidence type="ECO:0000256" key="4">
    <source>
        <dbReference type="ARBA" id="ARBA00022741"/>
    </source>
</evidence>
<gene>
    <name evidence="7" type="ORF">NO1_0482</name>
</gene>
<dbReference type="GO" id="GO:0110001">
    <property type="term" value="C:toxin-antitoxin complex"/>
    <property type="evidence" value="ECO:0007669"/>
    <property type="project" value="InterPro"/>
</dbReference>
<keyword evidence="2" id="KW-1277">Toxin-antitoxin system</keyword>
<evidence type="ECO:0000256" key="5">
    <source>
        <dbReference type="ARBA" id="ARBA00022801"/>
    </source>
</evidence>